<sequence length="520" mass="60462">MIRIKLQSRLNSYTAIIECIVTDKIPAVSSGRDEFNFLRNIRLTDSRFHISSDIDLLIRAELFWNLICVGQVKSLDKHPMLQKYTMEENICKHHFLDNVSQNSQDRRLRGIEKHFKRDPTLKIQYVFLDEYLSLRHIRYLEPPIAEESISFYLPHHCIFKTVEQTSKIRIVFDASCRSSSGVSLNDVLLVESTPSFLATRCFKHLAEQYAHQFMYSGQWNQCQDTFQFLCKLDTETHVVSKRVIFSEVTKLFDSLGLPVIVITKFERFVAIGHKCTDFASQREFGVCICLRTKLGLNDHHSKLLCSRSRIIAYCLRLFKAHRNMEYLISLSLQSIVRGIIEKCIYVSLFVCFATKAVHLELVSDLTSAFIIAAFKRFISRKAYLTFEEMQTILCSNDLAYLSPGHFLVGTILNDLPCVDLSDINENKLLRWQCVEQTRQHFWRRWSNEYLHSLQVRNKRMENSANKETQLSTNQFVLIRQPSPTSVGRVQEVYPDGIAHTATVKTAKSSYIYIYIREITV</sequence>
<gene>
    <name evidence="2" type="ORF">ALC53_12573</name>
</gene>
<feature type="domain" description="DUF5641" evidence="1">
    <location>
        <begin position="430"/>
        <end position="510"/>
    </location>
</feature>
<dbReference type="InterPro" id="IPR040676">
    <property type="entry name" value="DUF5641"/>
</dbReference>
<proteinExistence type="predicted"/>
<dbReference type="Pfam" id="PF18701">
    <property type="entry name" value="DUF5641"/>
    <property type="match status" value="1"/>
</dbReference>
<dbReference type="PANTHER" id="PTHR47331">
    <property type="entry name" value="PHD-TYPE DOMAIN-CONTAINING PROTEIN"/>
    <property type="match status" value="1"/>
</dbReference>
<name>A0A195AYB9_9HYME</name>
<dbReference type="AlphaFoldDB" id="A0A195AYB9"/>
<protein>
    <recommendedName>
        <fullName evidence="1">DUF5641 domain-containing protein</fullName>
    </recommendedName>
</protein>
<evidence type="ECO:0000259" key="1">
    <source>
        <dbReference type="Pfam" id="PF18701"/>
    </source>
</evidence>
<keyword evidence="3" id="KW-1185">Reference proteome</keyword>
<accession>A0A195AYB9</accession>
<dbReference type="Proteomes" id="UP000078540">
    <property type="component" value="Unassembled WGS sequence"/>
</dbReference>
<evidence type="ECO:0000313" key="3">
    <source>
        <dbReference type="Proteomes" id="UP000078540"/>
    </source>
</evidence>
<evidence type="ECO:0000313" key="2">
    <source>
        <dbReference type="EMBL" id="KYM77037.1"/>
    </source>
</evidence>
<reference evidence="2 3" key="1">
    <citation type="submission" date="2015-09" db="EMBL/GenBank/DDBJ databases">
        <title>Atta colombica WGS genome.</title>
        <authorList>
            <person name="Nygaard S."/>
            <person name="Hu H."/>
            <person name="Boomsma J."/>
            <person name="Zhang G."/>
        </authorList>
    </citation>
    <scope>NUCLEOTIDE SEQUENCE [LARGE SCALE GENOMIC DNA]</scope>
    <source>
        <strain evidence="2">Treedump-2</strain>
        <tissue evidence="2">Whole body</tissue>
    </source>
</reference>
<dbReference type="EMBL" id="KQ976711">
    <property type="protein sequence ID" value="KYM77037.1"/>
    <property type="molecule type" value="Genomic_DNA"/>
</dbReference>
<organism evidence="2 3">
    <name type="scientific">Atta colombica</name>
    <dbReference type="NCBI Taxonomy" id="520822"/>
    <lineage>
        <taxon>Eukaryota</taxon>
        <taxon>Metazoa</taxon>
        <taxon>Ecdysozoa</taxon>
        <taxon>Arthropoda</taxon>
        <taxon>Hexapoda</taxon>
        <taxon>Insecta</taxon>
        <taxon>Pterygota</taxon>
        <taxon>Neoptera</taxon>
        <taxon>Endopterygota</taxon>
        <taxon>Hymenoptera</taxon>
        <taxon>Apocrita</taxon>
        <taxon>Aculeata</taxon>
        <taxon>Formicoidea</taxon>
        <taxon>Formicidae</taxon>
        <taxon>Myrmicinae</taxon>
        <taxon>Atta</taxon>
    </lineage>
</organism>